<accession>A0A7C8IP59</accession>
<proteinExistence type="predicted"/>
<keyword evidence="3" id="KW-1185">Reference proteome</keyword>
<organism evidence="2 3">
    <name type="scientific">Xylaria multiplex</name>
    <dbReference type="NCBI Taxonomy" id="323545"/>
    <lineage>
        <taxon>Eukaryota</taxon>
        <taxon>Fungi</taxon>
        <taxon>Dikarya</taxon>
        <taxon>Ascomycota</taxon>
        <taxon>Pezizomycotina</taxon>
        <taxon>Sordariomycetes</taxon>
        <taxon>Xylariomycetidae</taxon>
        <taxon>Xylariales</taxon>
        <taxon>Xylariaceae</taxon>
        <taxon>Xylaria</taxon>
    </lineage>
</organism>
<dbReference type="EMBL" id="WUBL01000085">
    <property type="protein sequence ID" value="KAF2966618.1"/>
    <property type="molecule type" value="Genomic_DNA"/>
</dbReference>
<evidence type="ECO:0000313" key="2">
    <source>
        <dbReference type="EMBL" id="KAF2966618.1"/>
    </source>
</evidence>
<reference evidence="2 3" key="1">
    <citation type="submission" date="2019-12" db="EMBL/GenBank/DDBJ databases">
        <title>Draft genome sequence of the ascomycete Xylaria multiplex DSM 110363.</title>
        <authorList>
            <person name="Buettner E."/>
            <person name="Kellner H."/>
        </authorList>
    </citation>
    <scope>NUCLEOTIDE SEQUENCE [LARGE SCALE GENOMIC DNA]</scope>
    <source>
        <strain evidence="2 3">DSM 110363</strain>
    </source>
</reference>
<dbReference type="Proteomes" id="UP000481858">
    <property type="component" value="Unassembled WGS sequence"/>
</dbReference>
<dbReference type="AlphaFoldDB" id="A0A7C8IP59"/>
<evidence type="ECO:0000313" key="3">
    <source>
        <dbReference type="Proteomes" id="UP000481858"/>
    </source>
</evidence>
<protein>
    <submittedName>
        <fullName evidence="2">Uncharacterized protein</fullName>
    </submittedName>
</protein>
<gene>
    <name evidence="2" type="ORF">GQX73_g6988</name>
</gene>
<feature type="region of interest" description="Disordered" evidence="1">
    <location>
        <begin position="1"/>
        <end position="57"/>
    </location>
</feature>
<evidence type="ECO:0000256" key="1">
    <source>
        <dbReference type="SAM" id="MobiDB-lite"/>
    </source>
</evidence>
<dbReference type="OrthoDB" id="10377923at2759"/>
<dbReference type="InParanoid" id="A0A7C8IP59"/>
<comment type="caution">
    <text evidence="2">The sequence shown here is derived from an EMBL/GenBank/DDBJ whole genome shotgun (WGS) entry which is preliminary data.</text>
</comment>
<sequence length="86" mass="9785">MAQGTTLEQLDNFKPSQIWEHGTKPQDMIRTQPWKAVWPPSTETPPKEEKPHYPATHKLPGLQAAFGYNDVMEAHSKSDFVAEPKE</sequence>
<name>A0A7C8IP59_9PEZI</name>